<name>A0ABU5TMJ2_9CYAN</name>
<sequence>MQSTNLIIRADASATIGTGHIMRCIALAQAWQDQGGKVVFLLAHKPSVLENKLRSQGIEVSYLSVEAGSDEDAYQTVDFIRQFAAQWVVVDGYHFGTEYQKIIKDSGTRLLFIDDFGHADHYYADLVLNQNISANQKLYINREPYTKLLLGTEYTLLRREFWQWRDWQREVNPIASKILITLGGSDPDNVTLKVIQALNLLNKDKLETIVVIGGSNPHYECLQKEVADASLAISLQRNVSNMPELMAWADLAIAAGGSTNWELAFMGLPSLVITIADNQQAIAVELDRQGVIINLGWHQDVTIEQISLVLRELIGDRHKREDMSKKGRKLVDGNGASRVASQKC</sequence>
<evidence type="ECO:0000259" key="2">
    <source>
        <dbReference type="Pfam" id="PF04101"/>
    </source>
</evidence>
<dbReference type="InterPro" id="IPR020023">
    <property type="entry name" value="PseG"/>
</dbReference>
<dbReference type="PANTHER" id="PTHR21015:SF22">
    <property type="entry name" value="GLYCOSYLTRANSFERASE"/>
    <property type="match status" value="1"/>
</dbReference>
<gene>
    <name evidence="3" type="primary">pseG</name>
    <name evidence="3" type="ORF">VB774_17000</name>
</gene>
<dbReference type="EC" id="3.6.1.57" evidence="3"/>
<dbReference type="InterPro" id="IPR007235">
    <property type="entry name" value="Glyco_trans_28_C"/>
</dbReference>
<dbReference type="RefSeq" id="WP_323262585.1">
    <property type="nucleotide sequence ID" value="NZ_JAYGIE010000087.1"/>
</dbReference>
<keyword evidence="3" id="KW-0378">Hydrolase</keyword>
<comment type="caution">
    <text evidence="3">The sequence shown here is derived from an EMBL/GenBank/DDBJ whole genome shotgun (WGS) entry which is preliminary data.</text>
</comment>
<keyword evidence="4" id="KW-1185">Reference proteome</keyword>
<feature type="region of interest" description="Disordered" evidence="1">
    <location>
        <begin position="324"/>
        <end position="344"/>
    </location>
</feature>
<protein>
    <submittedName>
        <fullName evidence="3">UDP-2,4-diacetamido-2,4, 6-trideoxy-beta-L-altropyranose hydrolase</fullName>
        <ecNumber evidence="3">3.6.1.57</ecNumber>
    </submittedName>
</protein>
<dbReference type="NCBIfam" id="TIGR03590">
    <property type="entry name" value="PseG"/>
    <property type="match status" value="1"/>
</dbReference>
<evidence type="ECO:0000313" key="3">
    <source>
        <dbReference type="EMBL" id="MEA5479322.1"/>
    </source>
</evidence>
<dbReference type="Proteomes" id="UP001301388">
    <property type="component" value="Unassembled WGS sequence"/>
</dbReference>
<organism evidence="3 4">
    <name type="scientific">Pseudanabaena galeata UHCC 0370</name>
    <dbReference type="NCBI Taxonomy" id="3110310"/>
    <lineage>
        <taxon>Bacteria</taxon>
        <taxon>Bacillati</taxon>
        <taxon>Cyanobacteriota</taxon>
        <taxon>Cyanophyceae</taxon>
        <taxon>Pseudanabaenales</taxon>
        <taxon>Pseudanabaenaceae</taxon>
        <taxon>Pseudanabaena</taxon>
    </lineage>
</organism>
<dbReference type="SUPFAM" id="SSF53756">
    <property type="entry name" value="UDP-Glycosyltransferase/glycogen phosphorylase"/>
    <property type="match status" value="1"/>
</dbReference>
<dbReference type="Gene3D" id="3.40.50.2000">
    <property type="entry name" value="Glycogen Phosphorylase B"/>
    <property type="match status" value="1"/>
</dbReference>
<dbReference type="GO" id="GO:0016787">
    <property type="term" value="F:hydrolase activity"/>
    <property type="evidence" value="ECO:0007669"/>
    <property type="project" value="UniProtKB-KW"/>
</dbReference>
<dbReference type="EMBL" id="JAYGIE010000087">
    <property type="protein sequence ID" value="MEA5479322.1"/>
    <property type="molecule type" value="Genomic_DNA"/>
</dbReference>
<evidence type="ECO:0000313" key="4">
    <source>
        <dbReference type="Proteomes" id="UP001301388"/>
    </source>
</evidence>
<reference evidence="3 4" key="1">
    <citation type="submission" date="2023-12" db="EMBL/GenBank/DDBJ databases">
        <title>Baltic Sea Cyanobacteria.</title>
        <authorList>
            <person name="Delbaje E."/>
            <person name="Fewer D.P."/>
            <person name="Shishido T.K."/>
        </authorList>
    </citation>
    <scope>NUCLEOTIDE SEQUENCE [LARGE SCALE GENOMIC DNA]</scope>
    <source>
        <strain evidence="3 4">UHCC 0370</strain>
    </source>
</reference>
<accession>A0ABU5TMJ2</accession>
<proteinExistence type="predicted"/>
<dbReference type="Pfam" id="PF04101">
    <property type="entry name" value="Glyco_tran_28_C"/>
    <property type="match status" value="1"/>
</dbReference>
<dbReference type="PANTHER" id="PTHR21015">
    <property type="entry name" value="UDP-N-ACETYLGLUCOSAMINE--N-ACETYLMURAMYL-(PENTAPEPTIDE) PYROPHOSPHORYL-UNDECAPRENOL N-ACETYLGLUCOSAMINE TRANSFERASE 1"/>
    <property type="match status" value="1"/>
</dbReference>
<dbReference type="Gene3D" id="3.40.50.11190">
    <property type="match status" value="1"/>
</dbReference>
<feature type="domain" description="Glycosyl transferase family 28 C-terminal" evidence="2">
    <location>
        <begin position="182"/>
        <end position="326"/>
    </location>
</feature>
<evidence type="ECO:0000256" key="1">
    <source>
        <dbReference type="SAM" id="MobiDB-lite"/>
    </source>
</evidence>